<reference evidence="12 13" key="1">
    <citation type="submission" date="2016-10" db="EMBL/GenBank/DDBJ databases">
        <authorList>
            <person name="de Groot N.N."/>
        </authorList>
    </citation>
    <scope>NUCLEOTIDE SEQUENCE [LARGE SCALE GENOMIC DNA]</scope>
    <source>
        <strain evidence="12 13">HLD2</strain>
    </source>
</reference>
<dbReference type="PANTHER" id="PTHR11059">
    <property type="entry name" value="DNA REPAIR PROTEIN RECN"/>
    <property type="match status" value="1"/>
</dbReference>
<keyword evidence="10" id="KW-0175">Coiled coil</keyword>
<gene>
    <name evidence="12" type="ORF">SAMN03097708_00188</name>
</gene>
<evidence type="ECO:0000256" key="10">
    <source>
        <dbReference type="SAM" id="Coils"/>
    </source>
</evidence>
<protein>
    <recommendedName>
        <fullName evidence="3 9">DNA repair protein RecN</fullName>
    </recommendedName>
    <alternativeName>
        <fullName evidence="8 9">Recombination protein N</fullName>
    </alternativeName>
</protein>
<organism evidence="12 13">
    <name type="scientific">Thiohalomonas denitrificans</name>
    <dbReference type="NCBI Taxonomy" id="415747"/>
    <lineage>
        <taxon>Bacteria</taxon>
        <taxon>Pseudomonadati</taxon>
        <taxon>Pseudomonadota</taxon>
        <taxon>Gammaproteobacteria</taxon>
        <taxon>Thiohalomonadales</taxon>
        <taxon>Thiohalomonadaceae</taxon>
        <taxon>Thiohalomonas</taxon>
    </lineage>
</organism>
<dbReference type="FunFam" id="3.40.50.300:FF:000356">
    <property type="entry name" value="DNA repair protein RecN"/>
    <property type="match status" value="1"/>
</dbReference>
<dbReference type="NCBIfam" id="TIGR00634">
    <property type="entry name" value="recN"/>
    <property type="match status" value="1"/>
</dbReference>
<keyword evidence="5 9" id="KW-0227">DNA damage</keyword>
<dbReference type="GO" id="GO:0009432">
    <property type="term" value="P:SOS response"/>
    <property type="evidence" value="ECO:0007669"/>
    <property type="project" value="TreeGrafter"/>
</dbReference>
<evidence type="ECO:0000259" key="11">
    <source>
        <dbReference type="Pfam" id="PF02463"/>
    </source>
</evidence>
<proteinExistence type="inferred from homology"/>
<keyword evidence="13" id="KW-1185">Reference proteome</keyword>
<dbReference type="GO" id="GO:0005524">
    <property type="term" value="F:ATP binding"/>
    <property type="evidence" value="ECO:0007669"/>
    <property type="project" value="UniProtKB-KW"/>
</dbReference>
<feature type="domain" description="RecF/RecN/SMC N-terminal" evidence="11">
    <location>
        <begin position="2"/>
        <end position="512"/>
    </location>
</feature>
<dbReference type="Pfam" id="PF02463">
    <property type="entry name" value="SMC_N"/>
    <property type="match status" value="1"/>
</dbReference>
<dbReference type="EMBL" id="FMWD01000001">
    <property type="protein sequence ID" value="SCZ49541.1"/>
    <property type="molecule type" value="Genomic_DNA"/>
</dbReference>
<comment type="function">
    <text evidence="1 9">May be involved in recombinational repair of damaged DNA.</text>
</comment>
<dbReference type="SUPFAM" id="SSF52540">
    <property type="entry name" value="P-loop containing nucleoside triphosphate hydrolases"/>
    <property type="match status" value="1"/>
</dbReference>
<keyword evidence="7 9" id="KW-0234">DNA repair</keyword>
<sequence length="568" mass="62298">MLTHLHIRDFAIVDQLELEFQSGMTVLTGETGAGKSILLDALGLTLGDRADSSFVRHGAERAEIIASFDVAGQALIADWLGGHQLEGEGGECLIRRTVGADGRSRGYINGRPAPVQLLKELGEQLVDIHGQHAHQYLLRRNAQRQTLDAFAGLADAAANVTAAYQDWRAVSGERETLSQERQDREARLELLRYQIEELEALDLSEKELADLDDEHHRLANVTRLQEGAQSAILALSEDEQLAAVGVLERIAAELSQLAGYDSELESVAELINGAAIQAGEAAGELRRYLEKLDIDPERLAEVEQRLDTLQDLARKHRCRPDQLPEFLEAARQERDGLEASETRLDDLDQQLEKTLAQYRKLAGNLSRKRCQAAEKLAKQVTVNMQELGMKGGHFEVEITTTGDEPAPYGHDQVQFLVTANPGQPAQPLQKVASGGELSRISLAIQVITAGREGIPTLIFDEVDVGVGGGVAEIVGRQLHALGEDRQVLCVTHQPQVASQGHQHLRIAKQTRGGTTRTRVEPLSDGERVEELARMLGGIAITDQTRSHAREMLTLASDARAKRREKSKV</sequence>
<accession>A0A1G5PK35</accession>
<dbReference type="OrthoDB" id="9806954at2"/>
<evidence type="ECO:0000256" key="6">
    <source>
        <dbReference type="ARBA" id="ARBA00022840"/>
    </source>
</evidence>
<evidence type="ECO:0000256" key="5">
    <source>
        <dbReference type="ARBA" id="ARBA00022763"/>
    </source>
</evidence>
<evidence type="ECO:0000256" key="3">
    <source>
        <dbReference type="ARBA" id="ARBA00021315"/>
    </source>
</evidence>
<dbReference type="RefSeq" id="WP_092991675.1">
    <property type="nucleotide sequence ID" value="NZ_FMWD01000001.1"/>
</dbReference>
<evidence type="ECO:0000256" key="7">
    <source>
        <dbReference type="ARBA" id="ARBA00023204"/>
    </source>
</evidence>
<dbReference type="PANTHER" id="PTHR11059:SF0">
    <property type="entry name" value="DNA REPAIR PROTEIN RECN"/>
    <property type="match status" value="1"/>
</dbReference>
<dbReference type="InterPro" id="IPR004604">
    <property type="entry name" value="DNA_recomb/repair_RecN"/>
</dbReference>
<dbReference type="PIRSF" id="PIRSF003128">
    <property type="entry name" value="RecN"/>
    <property type="match status" value="1"/>
</dbReference>
<evidence type="ECO:0000256" key="4">
    <source>
        <dbReference type="ARBA" id="ARBA00022741"/>
    </source>
</evidence>
<dbReference type="GO" id="GO:0006281">
    <property type="term" value="P:DNA repair"/>
    <property type="evidence" value="ECO:0007669"/>
    <property type="project" value="UniProtKB-KW"/>
</dbReference>
<dbReference type="FunFam" id="3.40.50.300:FF:000319">
    <property type="entry name" value="DNA repair protein RecN"/>
    <property type="match status" value="1"/>
</dbReference>
<evidence type="ECO:0000256" key="2">
    <source>
        <dbReference type="ARBA" id="ARBA00009441"/>
    </source>
</evidence>
<name>A0A1G5PK35_9GAMM</name>
<dbReference type="InterPro" id="IPR027417">
    <property type="entry name" value="P-loop_NTPase"/>
</dbReference>
<keyword evidence="4" id="KW-0547">Nucleotide-binding</keyword>
<feature type="coiled-coil region" evidence="10">
    <location>
        <begin position="299"/>
        <end position="364"/>
    </location>
</feature>
<evidence type="ECO:0000313" key="12">
    <source>
        <dbReference type="EMBL" id="SCZ49541.1"/>
    </source>
</evidence>
<dbReference type="CDD" id="cd03241">
    <property type="entry name" value="ABC_RecN"/>
    <property type="match status" value="2"/>
</dbReference>
<keyword evidence="6" id="KW-0067">ATP-binding</keyword>
<evidence type="ECO:0000256" key="1">
    <source>
        <dbReference type="ARBA" id="ARBA00003618"/>
    </source>
</evidence>
<dbReference type="Gene3D" id="6.10.140.1080">
    <property type="match status" value="1"/>
</dbReference>
<dbReference type="Gene3D" id="3.40.50.300">
    <property type="entry name" value="P-loop containing nucleotide triphosphate hydrolases"/>
    <property type="match status" value="2"/>
</dbReference>
<dbReference type="GO" id="GO:0043590">
    <property type="term" value="C:bacterial nucleoid"/>
    <property type="evidence" value="ECO:0007669"/>
    <property type="project" value="TreeGrafter"/>
</dbReference>
<dbReference type="InterPro" id="IPR003395">
    <property type="entry name" value="RecF/RecN/SMC_N"/>
</dbReference>
<dbReference type="GO" id="GO:0006310">
    <property type="term" value="P:DNA recombination"/>
    <property type="evidence" value="ECO:0007669"/>
    <property type="project" value="InterPro"/>
</dbReference>
<feature type="coiled-coil region" evidence="10">
    <location>
        <begin position="181"/>
        <end position="221"/>
    </location>
</feature>
<evidence type="ECO:0000256" key="9">
    <source>
        <dbReference type="PIRNR" id="PIRNR003128"/>
    </source>
</evidence>
<evidence type="ECO:0000256" key="8">
    <source>
        <dbReference type="ARBA" id="ARBA00033408"/>
    </source>
</evidence>
<evidence type="ECO:0000313" key="13">
    <source>
        <dbReference type="Proteomes" id="UP000199648"/>
    </source>
</evidence>
<comment type="similarity">
    <text evidence="2 9">Belongs to the RecN family.</text>
</comment>
<dbReference type="STRING" id="415747.SAMN03097708_00188"/>
<dbReference type="Proteomes" id="UP000199648">
    <property type="component" value="Unassembled WGS sequence"/>
</dbReference>
<dbReference type="AlphaFoldDB" id="A0A1G5PK35"/>
<dbReference type="NCBIfam" id="NF008121">
    <property type="entry name" value="PRK10869.1"/>
    <property type="match status" value="1"/>
</dbReference>